<feature type="non-terminal residue" evidence="2">
    <location>
        <position position="146"/>
    </location>
</feature>
<dbReference type="PANTHER" id="PTHR24020:SF84">
    <property type="entry name" value="VWFA DOMAIN-CONTAINING PROTEIN"/>
    <property type="match status" value="1"/>
</dbReference>
<dbReference type="EMBL" id="HACG01005954">
    <property type="protein sequence ID" value="CEK52819.1"/>
    <property type="molecule type" value="Transcribed_RNA"/>
</dbReference>
<organism evidence="2">
    <name type="scientific">Arion vulgaris</name>
    <dbReference type="NCBI Taxonomy" id="1028688"/>
    <lineage>
        <taxon>Eukaryota</taxon>
        <taxon>Metazoa</taxon>
        <taxon>Spiralia</taxon>
        <taxon>Lophotrochozoa</taxon>
        <taxon>Mollusca</taxon>
        <taxon>Gastropoda</taxon>
        <taxon>Heterobranchia</taxon>
        <taxon>Euthyneura</taxon>
        <taxon>Panpulmonata</taxon>
        <taxon>Eupulmonata</taxon>
        <taxon>Stylommatophora</taxon>
        <taxon>Helicina</taxon>
        <taxon>Arionoidea</taxon>
        <taxon>Arionidae</taxon>
        <taxon>Arion</taxon>
    </lineage>
</organism>
<dbReference type="PANTHER" id="PTHR24020">
    <property type="entry name" value="COLLAGEN ALPHA"/>
    <property type="match status" value="1"/>
</dbReference>
<dbReference type="AlphaFoldDB" id="A0A0B6Y9F4"/>
<dbReference type="SUPFAM" id="SSF53300">
    <property type="entry name" value="vWA-like"/>
    <property type="match status" value="1"/>
</dbReference>
<dbReference type="Pfam" id="PF00092">
    <property type="entry name" value="VWA"/>
    <property type="match status" value="1"/>
</dbReference>
<evidence type="ECO:0000259" key="1">
    <source>
        <dbReference type="PROSITE" id="PS50234"/>
    </source>
</evidence>
<sequence length="146" mass="15963">PDGVRVSLVRYATDAKVISFFDQDMSKSEKITSVKTMAYSVGSTYTHLALQLTRESVLVPERGDRPDVPNLIIVTTDGVSRSQTKTQNEAAILKSNSDLKIFVIGIGKSVADAELVNMASRPEMVYKLTDFTQLTNIVGKIATFSC</sequence>
<dbReference type="InterPro" id="IPR002035">
    <property type="entry name" value="VWF_A"/>
</dbReference>
<proteinExistence type="predicted"/>
<protein>
    <recommendedName>
        <fullName evidence="1">VWFA domain-containing protein</fullName>
    </recommendedName>
</protein>
<dbReference type="InterPro" id="IPR036465">
    <property type="entry name" value="vWFA_dom_sf"/>
</dbReference>
<dbReference type="PROSITE" id="PS50234">
    <property type="entry name" value="VWFA"/>
    <property type="match status" value="1"/>
</dbReference>
<name>A0A0B6Y9F4_9EUPU</name>
<accession>A0A0B6Y9F4</accession>
<dbReference type="InterPro" id="IPR050525">
    <property type="entry name" value="ECM_Assembly_Org"/>
</dbReference>
<gene>
    <name evidence="2" type="primary">ORF18137</name>
</gene>
<feature type="domain" description="VWFA" evidence="1">
    <location>
        <begin position="1"/>
        <end position="141"/>
    </location>
</feature>
<feature type="non-terminal residue" evidence="2">
    <location>
        <position position="1"/>
    </location>
</feature>
<evidence type="ECO:0000313" key="2">
    <source>
        <dbReference type="EMBL" id="CEK52819.1"/>
    </source>
</evidence>
<dbReference type="Gene3D" id="3.40.50.410">
    <property type="entry name" value="von Willebrand factor, type A domain"/>
    <property type="match status" value="1"/>
</dbReference>
<reference evidence="2" key="1">
    <citation type="submission" date="2014-12" db="EMBL/GenBank/DDBJ databases">
        <title>Insight into the proteome of Arion vulgaris.</title>
        <authorList>
            <person name="Aradska J."/>
            <person name="Bulat T."/>
            <person name="Smidak R."/>
            <person name="Sarate P."/>
            <person name="Gangsoo J."/>
            <person name="Sialana F."/>
            <person name="Bilban M."/>
            <person name="Lubec G."/>
        </authorList>
    </citation>
    <scope>NUCLEOTIDE SEQUENCE</scope>
    <source>
        <tissue evidence="2">Skin</tissue>
    </source>
</reference>